<feature type="compositionally biased region" description="Pro residues" evidence="1">
    <location>
        <begin position="274"/>
        <end position="284"/>
    </location>
</feature>
<organism evidence="2 3">
    <name type="scientific">Nannochloropsis gaditana</name>
    <dbReference type="NCBI Taxonomy" id="72520"/>
    <lineage>
        <taxon>Eukaryota</taxon>
        <taxon>Sar</taxon>
        <taxon>Stramenopiles</taxon>
        <taxon>Ochrophyta</taxon>
        <taxon>Eustigmatophyceae</taxon>
        <taxon>Eustigmatales</taxon>
        <taxon>Monodopsidaceae</taxon>
        <taxon>Nannochloropsis</taxon>
    </lineage>
</organism>
<feature type="compositionally biased region" description="Low complexity" evidence="1">
    <location>
        <begin position="742"/>
        <end position="777"/>
    </location>
</feature>
<accession>W7TJP1</accession>
<feature type="compositionally biased region" description="Pro residues" evidence="1">
    <location>
        <begin position="310"/>
        <end position="328"/>
    </location>
</feature>
<keyword evidence="3" id="KW-1185">Reference proteome</keyword>
<dbReference type="OrthoDB" id="10465401at2759"/>
<feature type="compositionally biased region" description="Low complexity" evidence="1">
    <location>
        <begin position="901"/>
        <end position="910"/>
    </location>
</feature>
<feature type="compositionally biased region" description="Low complexity" evidence="1">
    <location>
        <begin position="958"/>
        <end position="972"/>
    </location>
</feature>
<feature type="compositionally biased region" description="Basic and acidic residues" evidence="1">
    <location>
        <begin position="166"/>
        <end position="204"/>
    </location>
</feature>
<reference evidence="2 3" key="1">
    <citation type="journal article" date="2014" name="Mol. Plant">
        <title>Chromosome Scale Genome Assembly and Transcriptome Profiling of Nannochloropsis gaditana in Nitrogen Depletion.</title>
        <authorList>
            <person name="Corteggiani Carpinelli E."/>
            <person name="Telatin A."/>
            <person name="Vitulo N."/>
            <person name="Forcato C."/>
            <person name="D'Angelo M."/>
            <person name="Schiavon R."/>
            <person name="Vezzi A."/>
            <person name="Giacometti G.M."/>
            <person name="Morosinotto T."/>
            <person name="Valle G."/>
        </authorList>
    </citation>
    <scope>NUCLEOTIDE SEQUENCE [LARGE SCALE GENOMIC DNA]</scope>
    <source>
        <strain evidence="2 3">B-31</strain>
    </source>
</reference>
<feature type="region of interest" description="Disordered" evidence="1">
    <location>
        <begin position="562"/>
        <end position="1062"/>
    </location>
</feature>
<feature type="compositionally biased region" description="Basic and acidic residues" evidence="1">
    <location>
        <begin position="637"/>
        <end position="654"/>
    </location>
</feature>
<feature type="compositionally biased region" description="Pro residues" evidence="1">
    <location>
        <begin position="662"/>
        <end position="671"/>
    </location>
</feature>
<feature type="compositionally biased region" description="Polar residues" evidence="1">
    <location>
        <begin position="778"/>
        <end position="789"/>
    </location>
</feature>
<feature type="compositionally biased region" description="Low complexity" evidence="1">
    <location>
        <begin position="285"/>
        <end position="309"/>
    </location>
</feature>
<feature type="compositionally biased region" description="Gly residues" evidence="1">
    <location>
        <begin position="209"/>
        <end position="223"/>
    </location>
</feature>
<evidence type="ECO:0000313" key="2">
    <source>
        <dbReference type="EMBL" id="EWM20546.1"/>
    </source>
</evidence>
<proteinExistence type="predicted"/>
<feature type="region of interest" description="Disordered" evidence="1">
    <location>
        <begin position="166"/>
        <end position="329"/>
    </location>
</feature>
<feature type="compositionally biased region" description="Basic and acidic residues" evidence="1">
    <location>
        <begin position="945"/>
        <end position="956"/>
    </location>
</feature>
<feature type="compositionally biased region" description="Basic and acidic residues" evidence="1">
    <location>
        <begin position="792"/>
        <end position="806"/>
    </location>
</feature>
<feature type="compositionally biased region" description="Basic and acidic residues" evidence="1">
    <location>
        <begin position="255"/>
        <end position="266"/>
    </location>
</feature>
<dbReference type="EMBL" id="AZIL01003003">
    <property type="protein sequence ID" value="EWM20546.1"/>
    <property type="molecule type" value="Genomic_DNA"/>
</dbReference>
<gene>
    <name evidence="2" type="ORF">Naga_100685g1</name>
</gene>
<sequence length="1062" mass="115926">MRYSRFFTPYVGRFFGHTSKRKSSLWIYLASGTRTAHLTLEERQKVTPASLPRPGDHPPFIDPTILNVCPNLHAENPPRGVKTRIQAPGAGGKGRGRPTEAGRGGGRAGRPTAEPEGGSEAAKEGKNREEDATGGDGVWMSPPASDQARNIAGACVGPRFHQEEASIRGKTILGRDMEPSRSTKEPRRGDIEAVKRGEEAKKGPSEAGHPGGGRGVAGRGGAMGAREDIRLGETASGSAEGGRTHQGCNEEDFWMPERHGGGDSERSALLPSPHASPPLPPPPSSVTRTFSSGSTSSNNSTDPSYNLSHPSPPPALAPLPSSFPPSPGTSPSVMTMWEMLASAFQSAYAQGHIERERVIQTLRVWTVEQYITGYDHTWGVAGYILKILKITDEELNRAALSTMAEAHKILEQRPSTDGSGSIDLRSLPTFRVLDDGETPLLLMRFKGQRLTTVVNAAFESSFFTSAEIEAQRKAASMILEFVLAKAVAVEDRLAFFETLARSVFGGESNVSQLLKFQKRNGRSVVSLFRLRGVYVEEIRAGVGVITVAALPSPLKYPFIEEESPRQLSQRPPHGKEARGQGRGTLAGRDEGGRERGREGKRKRAPSTATAFLASSTPVGVLGLEKKTKETEQGGGKEGGDKSKGREGGHMHKDPSTASSFPPSDPEGPPGNLPATLRPRDIRRKRETTHDPSLHAASTSFAPFSPPAPVERGGTFRAGREAKEEKEEETIPFYRPLPLKRPSSSSSAASSSYTSSSSSSYVSTSSSSHSSPSASSSTIHVGQPSSNSGGIATREEEKECEDKEPQGKSRPPASAASDYQTFPAPSSLPPSLPPFFPPSFPRRRRPSGDYLRPDEEEGEGRKQREALEVPSQARNPAPHEKALTPVEASMLFLQQELQDTRGGQQQGQEQEQGLRDMREPQGYRQGQELHPRQQFVPKQEPLGQEEPPRPFPHRDYEAQQQQQQQQQQRQQTQEKPPPHAPQPPQQHLQSQPPQQQQPPPPPPPPPQHQQQQEQQHLSDRQPQPSKQPQPQLQQETHHYQQLQPWRPQRSHSQGQELPGWEAA</sequence>
<dbReference type="Proteomes" id="UP000019335">
    <property type="component" value="Unassembled WGS sequence"/>
</dbReference>
<feature type="compositionally biased region" description="Basic and acidic residues" evidence="1">
    <location>
        <begin position="587"/>
        <end position="597"/>
    </location>
</feature>
<evidence type="ECO:0000313" key="3">
    <source>
        <dbReference type="Proteomes" id="UP000019335"/>
    </source>
</evidence>
<evidence type="ECO:0000256" key="1">
    <source>
        <dbReference type="SAM" id="MobiDB-lite"/>
    </source>
</evidence>
<feature type="compositionally biased region" description="Polar residues" evidence="1">
    <location>
        <begin position="606"/>
        <end position="617"/>
    </location>
</feature>
<feature type="compositionally biased region" description="Low complexity" evidence="1">
    <location>
        <begin position="984"/>
        <end position="993"/>
    </location>
</feature>
<feature type="compositionally biased region" description="Pro residues" evidence="1">
    <location>
        <begin position="825"/>
        <end position="839"/>
    </location>
</feature>
<feature type="compositionally biased region" description="Low complexity" evidence="1">
    <location>
        <begin position="1007"/>
        <end position="1033"/>
    </location>
</feature>
<name>W7TJP1_9STRA</name>
<dbReference type="AlphaFoldDB" id="W7TJP1"/>
<protein>
    <submittedName>
        <fullName evidence="2">Uncharacterized protein</fullName>
    </submittedName>
</protein>
<feature type="compositionally biased region" description="Basic and acidic residues" evidence="1">
    <location>
        <begin position="911"/>
        <end position="930"/>
    </location>
</feature>
<feature type="compositionally biased region" description="Basic and acidic residues" evidence="1">
    <location>
        <begin position="121"/>
        <end position="131"/>
    </location>
</feature>
<feature type="compositionally biased region" description="Pro residues" evidence="1">
    <location>
        <begin position="994"/>
        <end position="1006"/>
    </location>
</feature>
<comment type="caution">
    <text evidence="2">The sequence shown here is derived from an EMBL/GenBank/DDBJ whole genome shotgun (WGS) entry which is preliminary data.</text>
</comment>
<feature type="region of interest" description="Disordered" evidence="1">
    <location>
        <begin position="73"/>
        <end position="145"/>
    </location>
</feature>